<dbReference type="AlphaFoldDB" id="A0A0U3FNI5"/>
<dbReference type="GO" id="GO:0016491">
    <property type="term" value="F:oxidoreductase activity"/>
    <property type="evidence" value="ECO:0007669"/>
    <property type="project" value="UniProtKB-ARBA"/>
</dbReference>
<proteinExistence type="predicted"/>
<evidence type="ECO:0000313" key="6">
    <source>
        <dbReference type="EMBL" id="ALU11543.1"/>
    </source>
</evidence>
<evidence type="ECO:0000259" key="5">
    <source>
        <dbReference type="PROSITE" id="PS51379"/>
    </source>
</evidence>
<organism evidence="6 7">
    <name type="scientific">Ignicoccus islandicus DSM 13165</name>
    <dbReference type="NCBI Taxonomy" id="940295"/>
    <lineage>
        <taxon>Archaea</taxon>
        <taxon>Thermoproteota</taxon>
        <taxon>Thermoprotei</taxon>
        <taxon>Desulfurococcales</taxon>
        <taxon>Desulfurococcaceae</taxon>
        <taxon>Ignicoccus</taxon>
    </lineage>
</organism>
<dbReference type="SUPFAM" id="SSF54862">
    <property type="entry name" value="4Fe-4S ferredoxins"/>
    <property type="match status" value="1"/>
</dbReference>
<dbReference type="GO" id="GO:0046872">
    <property type="term" value="F:metal ion binding"/>
    <property type="evidence" value="ECO:0007669"/>
    <property type="project" value="UniProtKB-KW"/>
</dbReference>
<sequence>MRRMVKIEIAPWCKGCPVCYNVCPAPVNVFELVDGVPKVARPEYCFACGLCAELCPAKAIILEDYEKPYHLPFGERVKSLVKKMI</sequence>
<dbReference type="InterPro" id="IPR050572">
    <property type="entry name" value="Fe-S_Ferredoxin"/>
</dbReference>
<dbReference type="InterPro" id="IPR017896">
    <property type="entry name" value="4Fe4S_Fe-S-bd"/>
</dbReference>
<evidence type="ECO:0000256" key="3">
    <source>
        <dbReference type="ARBA" id="ARBA00023004"/>
    </source>
</evidence>
<evidence type="ECO:0000256" key="1">
    <source>
        <dbReference type="ARBA" id="ARBA00022485"/>
    </source>
</evidence>
<reference evidence="6 7" key="1">
    <citation type="submission" date="2013-11" db="EMBL/GenBank/DDBJ databases">
        <title>Comparative genomics of Ignicoccus.</title>
        <authorList>
            <person name="Podar M."/>
        </authorList>
    </citation>
    <scope>NUCLEOTIDE SEQUENCE [LARGE SCALE GENOMIC DNA]</scope>
    <source>
        <strain evidence="6 7">DSM 13165</strain>
    </source>
</reference>
<dbReference type="EMBL" id="CP006867">
    <property type="protein sequence ID" value="ALU11543.1"/>
    <property type="molecule type" value="Genomic_DNA"/>
</dbReference>
<dbReference type="GO" id="GO:0051539">
    <property type="term" value="F:4 iron, 4 sulfur cluster binding"/>
    <property type="evidence" value="ECO:0007669"/>
    <property type="project" value="UniProtKB-KW"/>
</dbReference>
<dbReference type="PROSITE" id="PS51379">
    <property type="entry name" value="4FE4S_FER_2"/>
    <property type="match status" value="1"/>
</dbReference>
<feature type="domain" description="4Fe-4S ferredoxin-type" evidence="5">
    <location>
        <begin position="35"/>
        <end position="65"/>
    </location>
</feature>
<evidence type="ECO:0000313" key="7">
    <source>
        <dbReference type="Proteomes" id="UP000060778"/>
    </source>
</evidence>
<dbReference type="KEGG" id="iis:EYM_02310"/>
<keyword evidence="3" id="KW-0408">Iron</keyword>
<keyword evidence="1" id="KW-0004">4Fe-4S</keyword>
<dbReference type="InterPro" id="IPR017900">
    <property type="entry name" value="4Fe4S_Fe_S_CS"/>
</dbReference>
<dbReference type="Pfam" id="PF13187">
    <property type="entry name" value="Fer4_9"/>
    <property type="match status" value="1"/>
</dbReference>
<name>A0A0U3FNI5_9CREN</name>
<keyword evidence="7" id="KW-1185">Reference proteome</keyword>
<evidence type="ECO:0000256" key="2">
    <source>
        <dbReference type="ARBA" id="ARBA00022723"/>
    </source>
</evidence>
<dbReference type="Gene3D" id="3.30.70.20">
    <property type="match status" value="1"/>
</dbReference>
<keyword evidence="4" id="KW-0411">Iron-sulfur</keyword>
<dbReference type="Proteomes" id="UP000060778">
    <property type="component" value="Chromosome"/>
</dbReference>
<dbReference type="PROSITE" id="PS00198">
    <property type="entry name" value="4FE4S_FER_1"/>
    <property type="match status" value="1"/>
</dbReference>
<dbReference type="PANTHER" id="PTHR43687:SF5">
    <property type="entry name" value="4FE-4S FERREDOXIN-TYPE DOMAIN-CONTAINING PROTEIN"/>
    <property type="match status" value="1"/>
</dbReference>
<dbReference type="PANTHER" id="PTHR43687">
    <property type="entry name" value="ADENYLYLSULFATE REDUCTASE, BETA SUBUNIT"/>
    <property type="match status" value="1"/>
</dbReference>
<evidence type="ECO:0000256" key="4">
    <source>
        <dbReference type="ARBA" id="ARBA00023014"/>
    </source>
</evidence>
<accession>A0A0U3FNI5</accession>
<gene>
    <name evidence="6" type="ORF">EYM_02310</name>
</gene>
<protein>
    <submittedName>
        <fullName evidence="6">Ferredoxin</fullName>
    </submittedName>
</protein>
<keyword evidence="2" id="KW-0479">Metal-binding</keyword>
<dbReference type="STRING" id="940295.EYM_02310"/>